<proteinExistence type="predicted"/>
<evidence type="ECO:0000313" key="8">
    <source>
        <dbReference type="EMBL" id="MBD2770030.1"/>
    </source>
</evidence>
<gene>
    <name evidence="8" type="ORF">IC235_19250</name>
</gene>
<keyword evidence="9" id="KW-1185">Reference proteome</keyword>
<dbReference type="NCBIfam" id="NF012200">
    <property type="entry name" value="choice_anch_D"/>
    <property type="match status" value="2"/>
</dbReference>
<evidence type="ECO:0000256" key="5">
    <source>
        <dbReference type="ARBA" id="ARBA00023273"/>
    </source>
</evidence>
<dbReference type="NCBIfam" id="TIGR04183">
    <property type="entry name" value="Por_Secre_tail"/>
    <property type="match status" value="1"/>
</dbReference>
<dbReference type="InterPro" id="IPR036116">
    <property type="entry name" value="FN3_sf"/>
</dbReference>
<dbReference type="InterPro" id="IPR025507">
    <property type="entry name" value="DUF4394"/>
</dbReference>
<dbReference type="InterPro" id="IPR013783">
    <property type="entry name" value="Ig-like_fold"/>
</dbReference>
<dbReference type="EMBL" id="JACXAD010000027">
    <property type="protein sequence ID" value="MBD2770030.1"/>
    <property type="molecule type" value="Genomic_DNA"/>
</dbReference>
<evidence type="ECO:0000256" key="4">
    <source>
        <dbReference type="ARBA" id="ARBA00023069"/>
    </source>
</evidence>
<keyword evidence="3" id="KW-0963">Cytoplasm</keyword>
<dbReference type="Gene3D" id="2.60.40.10">
    <property type="entry name" value="Immunoglobulins"/>
    <property type="match status" value="3"/>
</dbReference>
<dbReference type="PROSITE" id="PS50853">
    <property type="entry name" value="FN3"/>
    <property type="match status" value="1"/>
</dbReference>
<dbReference type="InterPro" id="IPR026444">
    <property type="entry name" value="Secre_tail"/>
</dbReference>
<dbReference type="SUPFAM" id="SSF49265">
    <property type="entry name" value="Fibronectin type III"/>
    <property type="match status" value="1"/>
</dbReference>
<dbReference type="InterPro" id="IPR053879">
    <property type="entry name" value="HYDIN_VesB_CFA65-like_Ig"/>
</dbReference>
<name>A0A927BFP7_9BACT</name>
<keyword evidence="6" id="KW-0732">Signal</keyword>
<dbReference type="PROSITE" id="PS50194">
    <property type="entry name" value="FILAMIN_REPEAT"/>
    <property type="match status" value="1"/>
</dbReference>
<reference evidence="8" key="1">
    <citation type="submission" date="2020-09" db="EMBL/GenBank/DDBJ databases">
        <authorList>
            <person name="Kim M.K."/>
        </authorList>
    </citation>
    <scope>NUCLEOTIDE SEQUENCE</scope>
    <source>
        <strain evidence="8">BT664</strain>
    </source>
</reference>
<evidence type="ECO:0000256" key="6">
    <source>
        <dbReference type="SAM" id="SignalP"/>
    </source>
</evidence>
<evidence type="ECO:0000256" key="1">
    <source>
        <dbReference type="ARBA" id="ARBA00004138"/>
    </source>
</evidence>
<dbReference type="Proteomes" id="UP000612233">
    <property type="component" value="Unassembled WGS sequence"/>
</dbReference>
<organism evidence="8 9">
    <name type="scientific">Hymenobacter montanus</name>
    <dbReference type="NCBI Taxonomy" id="2771359"/>
    <lineage>
        <taxon>Bacteria</taxon>
        <taxon>Pseudomonadati</taxon>
        <taxon>Bacteroidota</taxon>
        <taxon>Cytophagia</taxon>
        <taxon>Cytophagales</taxon>
        <taxon>Hymenobacteraceae</taxon>
        <taxon>Hymenobacter</taxon>
    </lineage>
</organism>
<evidence type="ECO:0000256" key="3">
    <source>
        <dbReference type="ARBA" id="ARBA00022490"/>
    </source>
</evidence>
<dbReference type="Pfam" id="PF22544">
    <property type="entry name" value="HYDIN_VesB_CFA65-like_Ig"/>
    <property type="match status" value="1"/>
</dbReference>
<evidence type="ECO:0000259" key="7">
    <source>
        <dbReference type="PROSITE" id="PS50853"/>
    </source>
</evidence>
<dbReference type="InterPro" id="IPR031549">
    <property type="entry name" value="ASH"/>
</dbReference>
<accession>A0A927BFP7</accession>
<keyword evidence="4" id="KW-0969">Cilium</keyword>
<keyword evidence="5" id="KW-0966">Cell projection</keyword>
<feature type="signal peptide" evidence="6">
    <location>
        <begin position="1"/>
        <end position="36"/>
    </location>
</feature>
<dbReference type="Pfam" id="PF15780">
    <property type="entry name" value="ASH"/>
    <property type="match status" value="1"/>
</dbReference>
<protein>
    <submittedName>
        <fullName evidence="8">DUF4394 domain-containing protein</fullName>
    </submittedName>
</protein>
<dbReference type="Pfam" id="PF14339">
    <property type="entry name" value="DUF4394"/>
    <property type="match status" value="1"/>
</dbReference>
<feature type="domain" description="Fibronectin type-III" evidence="7">
    <location>
        <begin position="332"/>
        <end position="419"/>
    </location>
</feature>
<feature type="chain" id="PRO_5037610432" evidence="6">
    <location>
        <begin position="37"/>
        <end position="1293"/>
    </location>
</feature>
<evidence type="ECO:0000313" key="9">
    <source>
        <dbReference type="Proteomes" id="UP000612233"/>
    </source>
</evidence>
<dbReference type="InterPro" id="IPR017868">
    <property type="entry name" value="Filamin/ABP280_repeat-like"/>
</dbReference>
<dbReference type="GO" id="GO:0005737">
    <property type="term" value="C:cytoplasm"/>
    <property type="evidence" value="ECO:0007669"/>
    <property type="project" value="UniProtKB-SubCell"/>
</dbReference>
<dbReference type="RefSeq" id="WP_191006841.1">
    <property type="nucleotide sequence ID" value="NZ_JACXAD010000027.1"/>
</dbReference>
<comment type="caution">
    <text evidence="8">The sequence shown here is derived from an EMBL/GenBank/DDBJ whole genome shotgun (WGS) entry which is preliminary data.</text>
</comment>
<evidence type="ECO:0000256" key="2">
    <source>
        <dbReference type="ARBA" id="ARBA00004496"/>
    </source>
</evidence>
<dbReference type="InterPro" id="IPR003961">
    <property type="entry name" value="FN3_dom"/>
</dbReference>
<sequence>MSTYLPLRLPSGRRLRHLLRTALGAALVLGSSQAQAQTIYGLGTLSRTVPVGNPYFPAGATAGSQGLVPFDAPSGFPMNAPIPISGTTAPQVLVGMDYRPNTGQLYALGYDAAASSAQLYTLNPITGVATAVAAPFTLALGDASTRIGFDFNPTVDRIRVVSGNGTNVRLNPVTGTLDATDTALAYAPGDANASRTPTVGAAAYTNSFITSTSTTLYDVDQDKVLNNGSILAIQNPPNNGTLNTVAPVSLNGFSSVKAILSLDIAYASGTNVAYLSEVTEPNANGLSSSNLYVLNLTTGLASSKKNLVPANALSPFDIRDIAVVIAPPVCNGPSSPLVASVTSNSATVNFTGSPSATTYTVTTTPATPPQTLLASATSVAFSNLTPNTNYTVSIVSNCFGGLLTSTPATVNFNTQAAPTPTLDVTQGGTSYPDNGTAYSFGSQIVGTTSVPVAFTLTNGGPDALTIGSISTTGDYAVSGPAPTTVAAGGTATVSVTFTPTAIGARPGTLVIRSNATNAATYTVNLDGAGAAALANPLIAVSVGGTPVSNGSTFAGFPNTAQGSTSAPVTFTITNGSTTDNLTLGTFATTGPFALSTAQPTSIAPGSSATFNVTFTPTAVGTDTGTLTIPNNSIANNPFVIKLSGQGTSTGVLPDLIVSTTQSVAGSYNNVTITSTGVAILSGTLSVAGTLTVQPGGALVQNCQPLNGPGNFVLQAGASLAICDPAGIASSGAVGAIQVTGSRSFSPAASYAYNGTVAQVTGSGLPSQVLNLGVRNAAGLTLSQAVRVAQVVALQLGNLTTAGNDLTLLSSAAGTALVDNTGGAVLGTATVQRYIDAGSNPGLGYRHYSSPVANSSVADLAAPGFLPIVNPAYNNVGNTATPFPNVYGYNESRVTTSGNSASQNFDQGFYSPNATSDALEVTRGYTVNISGQATVDFVGTLNNGTLPVTSLTRGSQTESGWHLRGNPYPSPLDWASLVNNGRATNLENALYVFKSSGQYSGTYTTYVNGQSTNSGTNVLPLGQGFLVRTVAGQTGSITFSNADRVTTPNATPFQRGTTDTRPQLTLALSNATARTQAVVYFEQGATPGFDQAFDARALPAPNGLTLASETAAAEPLAINGQAALTGADVLVPLRVASRTAGTYTLAVDALRNLPDNYHAYLRDALTGAYTDLATTPTLSLTLAAGAAPSGRYAVLFTTQARLLATAPAALAQLAAVYPNPAHGTATLLLPLALRGNRATAVSVVDNVGRIVLSRTLAAGAGETLELPVANLNPGVYSVLARTTAGLVAKRLVVQ</sequence>
<comment type="subcellular location">
    <subcellularLocation>
        <location evidence="1">Cell projection</location>
        <location evidence="1">Cilium</location>
    </subcellularLocation>
    <subcellularLocation>
        <location evidence="2">Cytoplasm</location>
    </subcellularLocation>
</comment>
<dbReference type="Pfam" id="PF18962">
    <property type="entry name" value="Por_Secre_tail"/>
    <property type="match status" value="1"/>
</dbReference>
<dbReference type="Pfam" id="PF00041">
    <property type="entry name" value="fn3"/>
    <property type="match status" value="1"/>
</dbReference>